<keyword evidence="7" id="KW-1185">Reference proteome</keyword>
<dbReference type="GO" id="GO:0032040">
    <property type="term" value="C:small-subunit processome"/>
    <property type="evidence" value="ECO:0007669"/>
    <property type="project" value="InterPro"/>
</dbReference>
<organism evidence="6 7">
    <name type="scientific">Caenorhabditis angaria</name>
    <dbReference type="NCBI Taxonomy" id="860376"/>
    <lineage>
        <taxon>Eukaryota</taxon>
        <taxon>Metazoa</taxon>
        <taxon>Ecdysozoa</taxon>
        <taxon>Nematoda</taxon>
        <taxon>Chromadorea</taxon>
        <taxon>Rhabditida</taxon>
        <taxon>Rhabditina</taxon>
        <taxon>Rhabditomorpha</taxon>
        <taxon>Rhabditoidea</taxon>
        <taxon>Rhabditidae</taxon>
        <taxon>Peloderinae</taxon>
        <taxon>Caenorhabditis</taxon>
    </lineage>
</organism>
<name>A0A9P1I651_9PELO</name>
<dbReference type="Pfam" id="PF04615">
    <property type="entry name" value="Utp14"/>
    <property type="match status" value="1"/>
</dbReference>
<comment type="subcellular location">
    <subcellularLocation>
        <location evidence="1">Nucleus</location>
        <location evidence="1">Nucleolus</location>
    </subcellularLocation>
</comment>
<evidence type="ECO:0000256" key="1">
    <source>
        <dbReference type="ARBA" id="ARBA00004604"/>
    </source>
</evidence>
<accession>A0A9P1I651</accession>
<feature type="compositionally biased region" description="Basic and acidic residues" evidence="5">
    <location>
        <begin position="395"/>
        <end position="404"/>
    </location>
</feature>
<dbReference type="Proteomes" id="UP001152747">
    <property type="component" value="Unassembled WGS sequence"/>
</dbReference>
<dbReference type="InterPro" id="IPR006709">
    <property type="entry name" value="SSU_processome_Utp14"/>
</dbReference>
<feature type="compositionally biased region" description="Polar residues" evidence="5">
    <location>
        <begin position="70"/>
        <end position="79"/>
    </location>
</feature>
<evidence type="ECO:0000313" key="6">
    <source>
        <dbReference type="EMBL" id="CAI5439188.1"/>
    </source>
</evidence>
<proteinExistence type="inferred from homology"/>
<dbReference type="EMBL" id="CANHGI010000001">
    <property type="protein sequence ID" value="CAI5439188.1"/>
    <property type="molecule type" value="Genomic_DNA"/>
</dbReference>
<reference evidence="6" key="1">
    <citation type="submission" date="2022-11" db="EMBL/GenBank/DDBJ databases">
        <authorList>
            <person name="Kikuchi T."/>
        </authorList>
    </citation>
    <scope>NUCLEOTIDE SEQUENCE</scope>
    <source>
        <strain evidence="6">PS1010</strain>
    </source>
</reference>
<feature type="region of interest" description="Disordered" evidence="5">
    <location>
        <begin position="301"/>
        <end position="321"/>
    </location>
</feature>
<feature type="compositionally biased region" description="Acidic residues" evidence="5">
    <location>
        <begin position="308"/>
        <end position="318"/>
    </location>
</feature>
<feature type="region of interest" description="Disordered" evidence="5">
    <location>
        <begin position="383"/>
        <end position="412"/>
    </location>
</feature>
<keyword evidence="3" id="KW-0597">Phosphoprotein</keyword>
<keyword evidence="4" id="KW-0539">Nucleus</keyword>
<dbReference type="AlphaFoldDB" id="A0A9P1I651"/>
<dbReference type="OrthoDB" id="277439at2759"/>
<evidence type="ECO:0000256" key="3">
    <source>
        <dbReference type="ARBA" id="ARBA00022553"/>
    </source>
</evidence>
<feature type="region of interest" description="Disordered" evidence="5">
    <location>
        <begin position="61"/>
        <end position="99"/>
    </location>
</feature>
<evidence type="ECO:0000256" key="4">
    <source>
        <dbReference type="ARBA" id="ARBA00023242"/>
    </source>
</evidence>
<gene>
    <name evidence="6" type="ORF">CAMP_LOCUS1825</name>
</gene>
<feature type="region of interest" description="Disordered" evidence="5">
    <location>
        <begin position="14"/>
        <end position="33"/>
    </location>
</feature>
<comment type="caution">
    <text evidence="6">The sequence shown here is derived from an EMBL/GenBank/DDBJ whole genome shotgun (WGS) entry which is preliminary data.</text>
</comment>
<protein>
    <submittedName>
        <fullName evidence="6">Uncharacterized protein</fullName>
    </submittedName>
</protein>
<evidence type="ECO:0000256" key="5">
    <source>
        <dbReference type="SAM" id="MobiDB-lite"/>
    </source>
</evidence>
<comment type="similarity">
    <text evidence="2">Belongs to the UTP14 family.</text>
</comment>
<evidence type="ECO:0000313" key="7">
    <source>
        <dbReference type="Proteomes" id="UP001152747"/>
    </source>
</evidence>
<sequence>MSDDSDFDEIAHEKLLESIKTPNSTRKTKLKKVVKKSHIDAGALLSHITVSRASTNKAKQSLGIEGLENPESSTPASSSGKRKASIENDEQNSKKKKKKVLKSKTLIPVRDIEARKRIEGEIAFKDLKKEVTGNWTELVQSNRVADQLIFPLVKPEGLLWGNEKSEPKLTEKEQAIMKATDIKMAKERLGQMQRMRAIVGIQEAKNRYLKKIKSKGYHRILKREKRKQLLKEFDEMVARNPEKAHEKLEELDLQRVMERGSLKHRGQNQKFKQMLEKHASRNPEVKKLLEEHLRLGRELKSKVAETQENSDSENEEAEVEGKKKLGIHEILKDAAKAAAKDSSDDQISSLFNVDDFLEDTKLQKLTLAQMRAKKRLENEQFKKKTTETEESPMFEEEKAWDKEKGSKKKLKKRKGTMTKKSYVKEDYDTNHPLTYEEKVKIAVEAAGVNADEQRMAEIEIDPRKFLELNAADLTQVSSDFVEKMDQFEEETANVINEAFKDDDVVGEFEKTKEDQKEREKVKDIDLNLAGWGSWTGPGTTENKRRKNFMVKAKEKKRKDGEKNGIIIKDNIGAMDGIGKIQPRSLPFPYSRVEDYEAVLKQPLGLEWNMEKMRDELCKPAIVVESGRAIRPINKKELIGEKK</sequence>
<dbReference type="PANTHER" id="PTHR14150:SF12">
    <property type="entry name" value="U3 SMALL NUCLEOLAR RNA-ASSOCIATED PROTEIN 14 HOMOLOG A"/>
    <property type="match status" value="1"/>
</dbReference>
<dbReference type="PANTHER" id="PTHR14150">
    <property type="entry name" value="U3 SMALL NUCLEOLAR RNA-ASSOCIATED PROTEIN 14"/>
    <property type="match status" value="1"/>
</dbReference>
<evidence type="ECO:0000256" key="2">
    <source>
        <dbReference type="ARBA" id="ARBA00007774"/>
    </source>
</evidence>
<dbReference type="GO" id="GO:0006364">
    <property type="term" value="P:rRNA processing"/>
    <property type="evidence" value="ECO:0007669"/>
    <property type="project" value="InterPro"/>
</dbReference>